<dbReference type="Proteomes" id="UP000799755">
    <property type="component" value="Unassembled WGS sequence"/>
</dbReference>
<evidence type="ECO:0000313" key="1">
    <source>
        <dbReference type="EMBL" id="KAF2465583.1"/>
    </source>
</evidence>
<gene>
    <name evidence="1" type="ORF">BDR25DRAFT_336978</name>
</gene>
<proteinExistence type="predicted"/>
<protein>
    <submittedName>
        <fullName evidence="1">Clavaminate synthase-like protein</fullName>
    </submittedName>
</protein>
<sequence>MAGTDASSLNKIIALIRSDLTNSQGDKSILECGSPALYLLPQHPDMCLQLAHQKLLCVPYKDVKECWRRLYTDAALWKVVAVLEKQEISGDGSKELEGAGQELKEQDDWITEVVKIIDMALILTGAPLREDLVVDVLDALKGVIAEQTDGPKRPFKRQRLDTEHPASLRASGYPLVFPSTIRLTPKLRFPIPRINNMSLEEFQTRILNPETQTPIIITGAIDHWPALESRSWSNPAYLLSHTLNGRRLVPVEIGRSYTDHGWGQKILSFGEFMRDYMFDSRSDNDRKSGIPDALTTSNTSRHPPSKSSRSQTGYLAQHDLFTQIPSLRNDISIPDYCYCEPPSSHPPYPSQSSPSMPAVSKLDIPLLNAWFGPSGTISPLHTDPYHNILAQVVGFKYVRLYPPGQTEFLHPRGLEENGVDMSNTSQIDLDEAMHLFPRLSPFRREGGGGSLTNHEEWEMGEGEEGEQIAFEEQFPGFRNAIYVEGMLAPGECLYIPEKWWHYVRSLSPSFSVSFWFN</sequence>
<keyword evidence="2" id="KW-1185">Reference proteome</keyword>
<name>A0ACB6QF30_9PLEO</name>
<dbReference type="EMBL" id="MU003529">
    <property type="protein sequence ID" value="KAF2465583.1"/>
    <property type="molecule type" value="Genomic_DNA"/>
</dbReference>
<comment type="caution">
    <text evidence="1">The sequence shown here is derived from an EMBL/GenBank/DDBJ whole genome shotgun (WGS) entry which is preliminary data.</text>
</comment>
<accession>A0ACB6QF30</accession>
<evidence type="ECO:0000313" key="2">
    <source>
        <dbReference type="Proteomes" id="UP000799755"/>
    </source>
</evidence>
<reference evidence="1" key="1">
    <citation type="journal article" date="2020" name="Stud. Mycol.">
        <title>101 Dothideomycetes genomes: a test case for predicting lifestyles and emergence of pathogens.</title>
        <authorList>
            <person name="Haridas S."/>
            <person name="Albert R."/>
            <person name="Binder M."/>
            <person name="Bloem J."/>
            <person name="Labutti K."/>
            <person name="Salamov A."/>
            <person name="Andreopoulos B."/>
            <person name="Baker S."/>
            <person name="Barry K."/>
            <person name="Bills G."/>
            <person name="Bluhm B."/>
            <person name="Cannon C."/>
            <person name="Castanera R."/>
            <person name="Culley D."/>
            <person name="Daum C."/>
            <person name="Ezra D."/>
            <person name="Gonzalez J."/>
            <person name="Henrissat B."/>
            <person name="Kuo A."/>
            <person name="Liang C."/>
            <person name="Lipzen A."/>
            <person name="Lutzoni F."/>
            <person name="Magnuson J."/>
            <person name="Mondo S."/>
            <person name="Nolan M."/>
            <person name="Ohm R."/>
            <person name="Pangilinan J."/>
            <person name="Park H.-J."/>
            <person name="Ramirez L."/>
            <person name="Alfaro M."/>
            <person name="Sun H."/>
            <person name="Tritt A."/>
            <person name="Yoshinaga Y."/>
            <person name="Zwiers L.-H."/>
            <person name="Turgeon B."/>
            <person name="Goodwin S."/>
            <person name="Spatafora J."/>
            <person name="Crous P."/>
            <person name="Grigoriev I."/>
        </authorList>
    </citation>
    <scope>NUCLEOTIDE SEQUENCE</scope>
    <source>
        <strain evidence="1">ATCC 200398</strain>
    </source>
</reference>
<organism evidence="1 2">
    <name type="scientific">Lindgomyces ingoldianus</name>
    <dbReference type="NCBI Taxonomy" id="673940"/>
    <lineage>
        <taxon>Eukaryota</taxon>
        <taxon>Fungi</taxon>
        <taxon>Dikarya</taxon>
        <taxon>Ascomycota</taxon>
        <taxon>Pezizomycotina</taxon>
        <taxon>Dothideomycetes</taxon>
        <taxon>Pleosporomycetidae</taxon>
        <taxon>Pleosporales</taxon>
        <taxon>Lindgomycetaceae</taxon>
        <taxon>Lindgomyces</taxon>
    </lineage>
</organism>